<dbReference type="RefSeq" id="XP_038970667.1">
    <property type="nucleotide sequence ID" value="XM_039114739.1"/>
</dbReference>
<accession>A0A8B8ZBJ1</accession>
<dbReference type="KEGG" id="pda:120104164"/>
<dbReference type="AlphaFoldDB" id="A0A8B8ZBJ1"/>
<sequence length="149" mass="17261">MDRHGINLFESLTEDCNLHHMSEYRPFSMQFQYSPPTLQKLLWRHAVSPPKNQLIVPIYARYPKAARMEIIKLDILPPSQVHQILLQLMKRMELSHFQESPICMRYDKVSSAGPLSNDDSKEFLDATSICLHSCSPLLPKQDLGDEILR</sequence>
<reference evidence="2" key="2">
    <citation type="submission" date="2025-08" db="UniProtKB">
        <authorList>
            <consortium name="RefSeq"/>
        </authorList>
    </citation>
    <scope>IDENTIFICATION</scope>
    <source>
        <tissue evidence="2">Young leaves</tissue>
    </source>
</reference>
<organism evidence="1 2">
    <name type="scientific">Phoenix dactylifera</name>
    <name type="common">Date palm</name>
    <dbReference type="NCBI Taxonomy" id="42345"/>
    <lineage>
        <taxon>Eukaryota</taxon>
        <taxon>Viridiplantae</taxon>
        <taxon>Streptophyta</taxon>
        <taxon>Embryophyta</taxon>
        <taxon>Tracheophyta</taxon>
        <taxon>Spermatophyta</taxon>
        <taxon>Magnoliopsida</taxon>
        <taxon>Liliopsida</taxon>
        <taxon>Arecaceae</taxon>
        <taxon>Coryphoideae</taxon>
        <taxon>Phoeniceae</taxon>
        <taxon>Phoenix</taxon>
    </lineage>
</organism>
<gene>
    <name evidence="2" type="primary">LOC120104164</name>
</gene>
<dbReference type="GeneID" id="120104164"/>
<evidence type="ECO:0000313" key="1">
    <source>
        <dbReference type="Proteomes" id="UP000228380"/>
    </source>
</evidence>
<protein>
    <submittedName>
        <fullName evidence="2">Uncharacterized protein LOC120104164</fullName>
    </submittedName>
</protein>
<proteinExistence type="predicted"/>
<keyword evidence="1" id="KW-1185">Reference proteome</keyword>
<dbReference type="Proteomes" id="UP000228380">
    <property type="component" value="Chromosome 17"/>
</dbReference>
<name>A0A8B8ZBJ1_PHODC</name>
<evidence type="ECO:0000313" key="2">
    <source>
        <dbReference type="RefSeq" id="XP_038970667.1"/>
    </source>
</evidence>
<reference evidence="1" key="1">
    <citation type="journal article" date="2019" name="Nat. Commun.">
        <title>Genome-wide association mapping of date palm fruit traits.</title>
        <authorList>
            <person name="Hazzouri K.M."/>
            <person name="Gros-Balthazard M."/>
            <person name="Flowers J.M."/>
            <person name="Copetti D."/>
            <person name="Lemansour A."/>
            <person name="Lebrun M."/>
            <person name="Masmoudi K."/>
            <person name="Ferrand S."/>
            <person name="Dhar M.I."/>
            <person name="Fresquez Z.A."/>
            <person name="Rosas U."/>
            <person name="Zhang J."/>
            <person name="Talag J."/>
            <person name="Lee S."/>
            <person name="Kudrna D."/>
            <person name="Powell R.F."/>
            <person name="Leitch I.J."/>
            <person name="Krueger R.R."/>
            <person name="Wing R.A."/>
            <person name="Amiri K.M.A."/>
            <person name="Purugganan M.D."/>
        </authorList>
    </citation>
    <scope>NUCLEOTIDE SEQUENCE [LARGE SCALE GENOMIC DNA]</scope>
    <source>
        <strain evidence="1">cv. Khalas</strain>
    </source>
</reference>